<feature type="region of interest" description="Disordered" evidence="3">
    <location>
        <begin position="523"/>
        <end position="550"/>
    </location>
</feature>
<evidence type="ECO:0000313" key="7">
    <source>
        <dbReference type="EMBL" id="KYQ93136.1"/>
    </source>
</evidence>
<dbReference type="InterPro" id="IPR004871">
    <property type="entry name" value="RSE1/DDB1/CPSF1_C"/>
</dbReference>
<comment type="subcellular location">
    <subcellularLocation>
        <location evidence="1">Nucleus</location>
    </subcellularLocation>
</comment>
<dbReference type="GO" id="GO:0003676">
    <property type="term" value="F:nucleic acid binding"/>
    <property type="evidence" value="ECO:0007669"/>
    <property type="project" value="InterPro"/>
</dbReference>
<accession>A0A151ZGN6</accession>
<evidence type="ECO:0000256" key="1">
    <source>
        <dbReference type="ARBA" id="ARBA00004123"/>
    </source>
</evidence>
<keyword evidence="8" id="KW-1185">Reference proteome</keyword>
<evidence type="ECO:0000313" key="8">
    <source>
        <dbReference type="Proteomes" id="UP000076078"/>
    </source>
</evidence>
<dbReference type="Proteomes" id="UP000076078">
    <property type="component" value="Unassembled WGS sequence"/>
</dbReference>
<dbReference type="Gene3D" id="2.130.10.10">
    <property type="entry name" value="YVTN repeat-like/Quinoprotein amine dehydrogenase"/>
    <property type="match status" value="3"/>
</dbReference>
<feature type="region of interest" description="Disordered" evidence="3">
    <location>
        <begin position="1310"/>
        <end position="1332"/>
    </location>
</feature>
<dbReference type="Pfam" id="PF23726">
    <property type="entry name" value="Beta-prop_RSE1_2nd"/>
    <property type="match status" value="1"/>
</dbReference>
<dbReference type="EMBL" id="LODT01000028">
    <property type="protein sequence ID" value="KYQ93136.1"/>
    <property type="molecule type" value="Genomic_DNA"/>
</dbReference>
<feature type="compositionally biased region" description="Polar residues" evidence="3">
    <location>
        <begin position="536"/>
        <end position="547"/>
    </location>
</feature>
<proteinExistence type="predicted"/>
<comment type="caution">
    <text evidence="7">The sequence shown here is derived from an EMBL/GenBank/DDBJ whole genome shotgun (WGS) entry which is preliminary data.</text>
</comment>
<reference evidence="7 8" key="1">
    <citation type="submission" date="2015-12" db="EMBL/GenBank/DDBJ databases">
        <title>Dictyostelia acquired genes for synthesis and detection of signals that induce cell-type specialization by lateral gene transfer from prokaryotes.</title>
        <authorList>
            <person name="Gloeckner G."/>
            <person name="Schaap P."/>
        </authorList>
    </citation>
    <scope>NUCLEOTIDE SEQUENCE [LARGE SCALE GENOMIC DNA]</scope>
    <source>
        <strain evidence="7 8">TK</strain>
    </source>
</reference>
<feature type="domain" description="RSE1/DDB1/CPSF1 second beta-propeller" evidence="6">
    <location>
        <begin position="575"/>
        <end position="1011"/>
    </location>
</feature>
<feature type="compositionally biased region" description="Low complexity" evidence="3">
    <location>
        <begin position="612"/>
        <end position="630"/>
    </location>
</feature>
<dbReference type="Gene3D" id="1.10.150.910">
    <property type="match status" value="1"/>
</dbReference>
<evidence type="ECO:0000259" key="4">
    <source>
        <dbReference type="Pfam" id="PF03178"/>
    </source>
</evidence>
<evidence type="ECO:0000256" key="2">
    <source>
        <dbReference type="ARBA" id="ARBA00023242"/>
    </source>
</evidence>
<dbReference type="GO" id="GO:0005634">
    <property type="term" value="C:nucleus"/>
    <property type="evidence" value="ECO:0007669"/>
    <property type="project" value="UniProtKB-SubCell"/>
</dbReference>
<dbReference type="Pfam" id="PF03178">
    <property type="entry name" value="CPSF_A"/>
    <property type="match status" value="1"/>
</dbReference>
<feature type="region of interest" description="Disordered" evidence="3">
    <location>
        <begin position="606"/>
        <end position="640"/>
    </location>
</feature>
<organism evidence="7 8">
    <name type="scientific">Tieghemostelium lacteum</name>
    <name type="common">Slime mold</name>
    <name type="synonym">Dictyostelium lacteum</name>
    <dbReference type="NCBI Taxonomy" id="361077"/>
    <lineage>
        <taxon>Eukaryota</taxon>
        <taxon>Amoebozoa</taxon>
        <taxon>Evosea</taxon>
        <taxon>Eumycetozoa</taxon>
        <taxon>Dictyostelia</taxon>
        <taxon>Dictyosteliales</taxon>
        <taxon>Raperosteliaceae</taxon>
        <taxon>Tieghemostelium</taxon>
    </lineage>
</organism>
<gene>
    <name evidence="7" type="ORF">DLAC_05769</name>
</gene>
<keyword evidence="2" id="KW-0539">Nucleus</keyword>
<dbReference type="FunCoup" id="A0A151ZGN6">
    <property type="interactions" value="989"/>
</dbReference>
<dbReference type="Pfam" id="PF10433">
    <property type="entry name" value="Beta-prop_RSE1_1st"/>
    <property type="match status" value="1"/>
</dbReference>
<dbReference type="InterPro" id="IPR015943">
    <property type="entry name" value="WD40/YVTN_repeat-like_dom_sf"/>
</dbReference>
<evidence type="ECO:0000256" key="3">
    <source>
        <dbReference type="SAM" id="MobiDB-lite"/>
    </source>
</evidence>
<dbReference type="STRING" id="361077.A0A151ZGN6"/>
<dbReference type="InParanoid" id="A0A151ZGN6"/>
<dbReference type="PANTHER" id="PTHR10644">
    <property type="entry name" value="DNA REPAIR/RNA PROCESSING CPSF FAMILY"/>
    <property type="match status" value="1"/>
</dbReference>
<evidence type="ECO:0000259" key="5">
    <source>
        <dbReference type="Pfam" id="PF10433"/>
    </source>
</evidence>
<evidence type="ECO:0000259" key="6">
    <source>
        <dbReference type="Pfam" id="PF23726"/>
    </source>
</evidence>
<dbReference type="OMA" id="PMTKFKL"/>
<protein>
    <submittedName>
        <fullName evidence="7">CPSF domain-containing protein</fullName>
    </submittedName>
</protein>
<dbReference type="InterPro" id="IPR018846">
    <property type="entry name" value="Beta-prop_RSE1/DDB1/CPSF1_1st"/>
</dbReference>
<name>A0A151ZGN6_TIELA</name>
<feature type="domain" description="RSE1/DDB1/CPSF1 first beta-propeller" evidence="5">
    <location>
        <begin position="18"/>
        <end position="427"/>
    </location>
</feature>
<sequence length="1451" mass="165412">MSNLFHVFQKQVQQSTGVEHCVKANLTSANDINLIVSKTNILQIYTIRYEKIEKPENHSNGDGGGSEDKQKIETRPCLDLVLEKSLFGNIESLNVIRFPDEQRDAIILTFRDAKISVLEYNVDLMDLEIRSMHYYERDEYKFGRQHFKHPPLCKVDHQQRCAVILLYDHSMVVLPFKQAISILDDDEDTTMNINDDDISSIMQYAQQQQQTQNPYYQQKSYSSSLLDPTDFCFLHGYYEPTLLILHEPTQTWTSRISAKKLTSVLSAVSLNLSAKQTPTIWSIDKMPYNCESLLPVPEPLGGSLVVAPNILFYVNQSSRYGLAVNEYAQTDTGDQFPFPLDNTLNLVFTLERSTYVFLESDRFICSLKGGELLIFHLISDGRSVQRIHVSKAGGSVLSSCICVLSSNLIFLGSRLGDSLLLLYTETTVSDSGEEHENFSNPYKKQKTSELFDLFDEDNDTVQMQKQQQLQKQQEEEEDDEDDIFKEKKSQIKTYQLGICDHITNLGPITDMVIGNSYDMYQQQKEQEEDQDDYNPPSKSSDSATTPHNLDLVTCSGYGKNGSIVQLQKNVRPDLISSIPILDVTNSWTLYYESEILQKTQHNITGKKRTIDSISTESESPNTEESSNSDSKQSKDSSNDDSNSYHQFLYLSLSDSTLIYEISQDLKEIGKFNQSTLAMGNIFGKSRIIQVTVNSVKLISGASTVTQELSFPTLKIRQCYIVDPFILIHFQNGSISIYQGNEQVHQLMEFPFLKDRLNITASSLFIDHHNLYFKSTSSSSILDTTNSSQLSTKVNLILIDSQGIIEIYKLESKELLYQYNNFFNEADILHWNENINDYENTISQYLNLNKTNKLTNGQHQPNINNNNNGELKHSKITELSVHFFNQMEWSNPYIIGINQLGDIIIYRGFKTPKDNILFRKFNHGIITRPLENSGGNGNDGKRIIEFSNIGGKRGLFITGKSPLWLFCEKNYLRVHCMNNEGAINIFTPFHNENCSNGFIYFTESSALRICQLPMDMNFENQFPIRKYMVKNTCHKISYDQVSKCYCLILSYPVETGEIPESDQRKPVIVEYKYQVKLIDRRDLSTFIDSFSLQEKETALSMKMVQLKFTDPDGQTRLKPFLAVGTAFTYGEDTQCKGRILIFEIITHIGQQRLNLLYEKEQKGPVTALSSTNGYLLMTIGPKLIVNNFMSGSLIGLAFYDAQLYIVSISTIKNLIIIGDMFKSIYFLKWKDGKQLVLLSKDYQSLNVFTSDYIINQKTLSLLVADLDKNILMFNFDPKDPNSRQGKMMLCKADFHIASNIQKFIRLPLRSTSNSTTSTTSNGNGNGNNKNHNSMIIPDQQMVFGGTLDGGLVTLIPMNEQQFNLLSHLQTKLYHIPHGCGLNPKSYRSFKSYQQHYSPSIQQPQKFILDGDLIHHYLTLNNNDKHLLAIQINSTPDEIISILNQINYSSSTF</sequence>
<feature type="domain" description="RSE1/DDB1/CPSF1 C-terminal" evidence="4">
    <location>
        <begin position="1071"/>
        <end position="1416"/>
    </location>
</feature>
<dbReference type="InterPro" id="IPR058543">
    <property type="entry name" value="Beta-prop_RSE1/DDB1/CPSF1_2nd"/>
</dbReference>
<dbReference type="OrthoDB" id="6109at2759"/>
<feature type="compositionally biased region" description="Low complexity" evidence="3">
    <location>
        <begin position="1310"/>
        <end position="1327"/>
    </location>
</feature>
<dbReference type="InterPro" id="IPR050358">
    <property type="entry name" value="RSE1/DDB1/CFT1"/>
</dbReference>